<sequence length="95" mass="11020">MIGLAKDLKVKTFADYTDGDVEEKMNQFFLDNAFVEIIDIKYFNGYSTIESDMGNSYGRETGMIIYRKTKASRMKEELLNDTLRKHGYLVDNSKK</sequence>
<dbReference type="Proteomes" id="UP000827460">
    <property type="component" value="Segment"/>
</dbReference>
<protein>
    <submittedName>
        <fullName evidence="1">Uncharacterized protein</fullName>
    </submittedName>
</protein>
<evidence type="ECO:0000313" key="1">
    <source>
        <dbReference type="EMBL" id="UGO50682.1"/>
    </source>
</evidence>
<accession>A0AAE8YXM1</accession>
<keyword evidence="2" id="KW-1185">Reference proteome</keyword>
<dbReference type="EMBL" id="OK499991">
    <property type="protein sequence ID" value="UGO50682.1"/>
    <property type="molecule type" value="Genomic_DNA"/>
</dbReference>
<gene>
    <name evidence="1" type="ORF">SOPHRITA_91</name>
</gene>
<name>A0AAE8YXM1_9CAUD</name>
<proteinExistence type="predicted"/>
<organism evidence="1 2">
    <name type="scientific">Bacillus phage vB_BanS_Sophrita</name>
    <dbReference type="NCBI Taxonomy" id="2894790"/>
    <lineage>
        <taxon>Viruses</taxon>
        <taxon>Duplodnaviria</taxon>
        <taxon>Heunggongvirae</taxon>
        <taxon>Uroviricota</taxon>
        <taxon>Caudoviricetes</taxon>
        <taxon>Joanripponvirinae</taxon>
        <taxon>Sophritavirus</taxon>
        <taxon>Sophritavirus sophrita</taxon>
    </lineage>
</organism>
<evidence type="ECO:0000313" key="2">
    <source>
        <dbReference type="Proteomes" id="UP000827460"/>
    </source>
</evidence>
<reference evidence="1" key="1">
    <citation type="submission" date="2021-10" db="EMBL/GenBank/DDBJ databases">
        <authorList>
            <person name="Lavering E.D."/>
            <person name="James R."/>
            <person name="Fairholm J.D."/>
            <person name="Ogilvie B.H."/>
            <person name="Thurgood T.L."/>
            <person name="Robison R.A."/>
            <person name="Grose J.H."/>
        </authorList>
    </citation>
    <scope>NUCLEOTIDE SEQUENCE</scope>
</reference>